<dbReference type="Proteomes" id="UP000267289">
    <property type="component" value="Unassembled WGS sequence"/>
</dbReference>
<protein>
    <submittedName>
        <fullName evidence="1">Uncharacterized protein</fullName>
    </submittedName>
</protein>
<name>A0A498PW79_9MYCO</name>
<organism evidence="1 2">
    <name type="scientific">Mycobacterium innocens</name>
    <dbReference type="NCBI Taxonomy" id="2341083"/>
    <lineage>
        <taxon>Bacteria</taxon>
        <taxon>Bacillati</taxon>
        <taxon>Actinomycetota</taxon>
        <taxon>Actinomycetes</taxon>
        <taxon>Mycobacteriales</taxon>
        <taxon>Mycobacteriaceae</taxon>
        <taxon>Mycobacterium</taxon>
    </lineage>
</organism>
<dbReference type="OrthoDB" id="9959946at2"/>
<reference evidence="1 2" key="1">
    <citation type="submission" date="2018-09" db="EMBL/GenBank/DDBJ databases">
        <authorList>
            <person name="Tagini F."/>
        </authorList>
    </citation>
    <scope>NUCLEOTIDE SEQUENCE [LARGE SCALE GENOMIC DNA]</scope>
    <source>
        <strain evidence="1 2">MK13</strain>
    </source>
</reference>
<accession>A0A498PW79</accession>
<sequence>MTGNLSSLFPWHAEWWRTHEKMPPTLVLRCGINGCGSRVGEVKTDGDDVIALMLTRFGERTVTFTPRVTEESLGFPPGTVLRDAKIGETLAEQQTRKFEELDAETIRYVGPDTRVAKRYNAASVVIPIEVLGYIVCPVHGLVDVPDPDATVADIRRILAGATHATRRQYVIFRDDPVD</sequence>
<dbReference type="RefSeq" id="WP_075540967.1">
    <property type="nucleotide sequence ID" value="NZ_UPHQ01000080.1"/>
</dbReference>
<dbReference type="EMBL" id="UPHQ01000080">
    <property type="protein sequence ID" value="VBA38006.1"/>
    <property type="molecule type" value="Genomic_DNA"/>
</dbReference>
<dbReference type="AlphaFoldDB" id="A0A498PW79"/>
<proteinExistence type="predicted"/>
<gene>
    <name evidence="1" type="ORF">LAUMK13_01914</name>
</gene>
<evidence type="ECO:0000313" key="1">
    <source>
        <dbReference type="EMBL" id="VBA38006.1"/>
    </source>
</evidence>
<evidence type="ECO:0000313" key="2">
    <source>
        <dbReference type="Proteomes" id="UP000267289"/>
    </source>
</evidence>
<keyword evidence="2" id="KW-1185">Reference proteome</keyword>